<dbReference type="Gene3D" id="3.20.20.70">
    <property type="entry name" value="Aldolase class I"/>
    <property type="match status" value="2"/>
</dbReference>
<organism evidence="3">
    <name type="scientific">uncultured Alphaproteobacteria bacterium</name>
    <dbReference type="NCBI Taxonomy" id="91750"/>
    <lineage>
        <taxon>Bacteria</taxon>
        <taxon>Pseudomonadati</taxon>
        <taxon>Pseudomonadota</taxon>
        <taxon>Alphaproteobacteria</taxon>
        <taxon>environmental samples</taxon>
    </lineage>
</organism>
<evidence type="ECO:0000256" key="1">
    <source>
        <dbReference type="SAM" id="MobiDB-lite"/>
    </source>
</evidence>
<feature type="signal peptide" evidence="2">
    <location>
        <begin position="1"/>
        <end position="36"/>
    </location>
</feature>
<gene>
    <name evidence="3" type="ORF">KL86APRO_30415</name>
</gene>
<evidence type="ECO:0008006" key="4">
    <source>
        <dbReference type="Google" id="ProtNLM"/>
    </source>
</evidence>
<accession>A0A212KMN9</accession>
<protein>
    <recommendedName>
        <fullName evidence="4">Glycoside-hydrolase family GH114 TIM-barrel domain-containing protein</fullName>
    </recommendedName>
</protein>
<reference evidence="3" key="1">
    <citation type="submission" date="2016-04" db="EMBL/GenBank/DDBJ databases">
        <authorList>
            <person name="Evans L.H."/>
            <person name="Alamgir A."/>
            <person name="Owens N."/>
            <person name="Weber N.D."/>
            <person name="Virtaneva K."/>
            <person name="Barbian K."/>
            <person name="Babar A."/>
            <person name="Rosenke K."/>
        </authorList>
    </citation>
    <scope>NUCLEOTIDE SEQUENCE</scope>
    <source>
        <strain evidence="3">86</strain>
    </source>
</reference>
<feature type="region of interest" description="Disordered" evidence="1">
    <location>
        <begin position="141"/>
        <end position="163"/>
    </location>
</feature>
<dbReference type="InterPro" id="IPR013785">
    <property type="entry name" value="Aldolase_TIM"/>
</dbReference>
<dbReference type="AlphaFoldDB" id="A0A212KMN9"/>
<sequence>MVSNEPFPRPAERIPLPFSRLAIALVALAFAAPAAAQEDPRFLLPPAPDAKPPKAWEVPQFREELRKLVEGLAQYAEARDPKFVIVGRNPLGLMATSNWEIQRQSLVDPKAEDRNPIPDTAPGAPFRRILRDLDAVALDDLNCPKPKPQPDAPQPTPAQLKAEAAREAQIKAIRAAGTPILSLDRCALSHYELARKGRAAKALSVAAIGAPDAPKRLPSERPPYENSDGVAVLADARNAYWLRSPRAYGSKADWLAAAMKSNADLLIVDAFYAADQPLTKADVTGLKYKFMGPRRLVLAEIDLTAARDDRYYWKREWRIGETPILREPLRDHSNGALANYWLKDWKDILGQYFVGLMDLGFDGVLLEGLEAADRLEYEVILE</sequence>
<evidence type="ECO:0000313" key="3">
    <source>
        <dbReference type="EMBL" id="SBW12924.1"/>
    </source>
</evidence>
<name>A0A212KMN9_9PROT</name>
<proteinExistence type="predicted"/>
<keyword evidence="2" id="KW-0732">Signal</keyword>
<dbReference type="EMBL" id="FLUO01000003">
    <property type="protein sequence ID" value="SBW12924.1"/>
    <property type="molecule type" value="Genomic_DNA"/>
</dbReference>
<evidence type="ECO:0000256" key="2">
    <source>
        <dbReference type="SAM" id="SignalP"/>
    </source>
</evidence>
<feature type="compositionally biased region" description="Pro residues" evidence="1">
    <location>
        <begin position="145"/>
        <end position="156"/>
    </location>
</feature>
<feature type="chain" id="PRO_5012645821" description="Glycoside-hydrolase family GH114 TIM-barrel domain-containing protein" evidence="2">
    <location>
        <begin position="37"/>
        <end position="382"/>
    </location>
</feature>